<feature type="compositionally biased region" description="Polar residues" evidence="1">
    <location>
        <begin position="45"/>
        <end position="64"/>
    </location>
</feature>
<feature type="region of interest" description="Disordered" evidence="1">
    <location>
        <begin position="39"/>
        <end position="64"/>
    </location>
</feature>
<evidence type="ECO:0000256" key="1">
    <source>
        <dbReference type="SAM" id="MobiDB-lite"/>
    </source>
</evidence>
<reference evidence="2" key="1">
    <citation type="submission" date="2021-04" db="EMBL/GenBank/DDBJ databases">
        <authorList>
            <consortium name="Molecular Ecology Group"/>
        </authorList>
    </citation>
    <scope>NUCLEOTIDE SEQUENCE</scope>
</reference>
<dbReference type="EMBL" id="CAJHNH020001595">
    <property type="protein sequence ID" value="CAG5123716.1"/>
    <property type="molecule type" value="Genomic_DNA"/>
</dbReference>
<feature type="non-terminal residue" evidence="2">
    <location>
        <position position="64"/>
    </location>
</feature>
<evidence type="ECO:0000313" key="2">
    <source>
        <dbReference type="EMBL" id="CAG5123716.1"/>
    </source>
</evidence>
<gene>
    <name evidence="2" type="ORF">CUNI_LOCUS9274</name>
</gene>
<organism evidence="2 3">
    <name type="scientific">Candidula unifasciata</name>
    <dbReference type="NCBI Taxonomy" id="100452"/>
    <lineage>
        <taxon>Eukaryota</taxon>
        <taxon>Metazoa</taxon>
        <taxon>Spiralia</taxon>
        <taxon>Lophotrochozoa</taxon>
        <taxon>Mollusca</taxon>
        <taxon>Gastropoda</taxon>
        <taxon>Heterobranchia</taxon>
        <taxon>Euthyneura</taxon>
        <taxon>Panpulmonata</taxon>
        <taxon>Eupulmonata</taxon>
        <taxon>Stylommatophora</taxon>
        <taxon>Helicina</taxon>
        <taxon>Helicoidea</taxon>
        <taxon>Geomitridae</taxon>
        <taxon>Candidula</taxon>
    </lineage>
</organism>
<evidence type="ECO:0000313" key="3">
    <source>
        <dbReference type="Proteomes" id="UP000678393"/>
    </source>
</evidence>
<proteinExistence type="predicted"/>
<protein>
    <submittedName>
        <fullName evidence="2">Uncharacterized protein</fullName>
    </submittedName>
</protein>
<dbReference type="Proteomes" id="UP000678393">
    <property type="component" value="Unassembled WGS sequence"/>
</dbReference>
<name>A0A8S3Z9I0_9EUPU</name>
<comment type="caution">
    <text evidence="2">The sequence shown here is derived from an EMBL/GenBank/DDBJ whole genome shotgun (WGS) entry which is preliminary data.</text>
</comment>
<sequence>GDALMRLPSVSYDKNELVHGISADGSESVMEAEEYLSPVEHQRQQRPNSALWTYDRQLNPNTAV</sequence>
<keyword evidence="3" id="KW-1185">Reference proteome</keyword>
<dbReference type="AlphaFoldDB" id="A0A8S3Z9I0"/>
<dbReference type="OrthoDB" id="6201935at2759"/>
<accession>A0A8S3Z9I0</accession>
<feature type="non-terminal residue" evidence="2">
    <location>
        <position position="1"/>
    </location>
</feature>